<dbReference type="EMBL" id="MU858052">
    <property type="protein sequence ID" value="KAK4218637.1"/>
    <property type="molecule type" value="Genomic_DNA"/>
</dbReference>
<protein>
    <submittedName>
        <fullName evidence="3">Ubiquitin-related domain-containing protein</fullName>
    </submittedName>
</protein>
<feature type="domain" description="UBL3-like ubiquitin" evidence="2">
    <location>
        <begin position="151"/>
        <end position="227"/>
    </location>
</feature>
<gene>
    <name evidence="3" type="ORF">QBC37DRAFT_190344</name>
</gene>
<sequence length="245" mass="26942">MAETESKVAASQSVEQPQLTNTVAMSEVDKKIAETTPEPLSPTDIGEPSLPIPVPAKDTPPTDETESSAKGKDKEEQTSTQAEKPRDESDSLSIGPSDAAPQGPTSDPVCSITLLLPTGARHPYRIDERYLAKRNVEVPDVTESGKKDPFSISIYKLKELILREWRDEWEGKPASPSSIRLIHFGKLLDDKEQLKKYQFSQDSPNVVHMSVRPAEMMEEDEAGKGKSSTREHRRSDGGNGCCVIL</sequence>
<dbReference type="InterPro" id="IPR039540">
    <property type="entry name" value="UBL3-like_ubiquitin_dom"/>
</dbReference>
<name>A0AAN6YLX6_9PEZI</name>
<dbReference type="InterPro" id="IPR029071">
    <property type="entry name" value="Ubiquitin-like_domsf"/>
</dbReference>
<evidence type="ECO:0000256" key="1">
    <source>
        <dbReference type="SAM" id="MobiDB-lite"/>
    </source>
</evidence>
<evidence type="ECO:0000259" key="2">
    <source>
        <dbReference type="Pfam" id="PF13881"/>
    </source>
</evidence>
<accession>A0AAN6YLX6</accession>
<dbReference type="Pfam" id="PF13881">
    <property type="entry name" value="Rad60-SLD_2"/>
    <property type="match status" value="1"/>
</dbReference>
<dbReference type="PANTHER" id="PTHR13169:SF0">
    <property type="entry name" value="UBIQUITIN-LIKE PROTEIN 3"/>
    <property type="match status" value="1"/>
</dbReference>
<dbReference type="Proteomes" id="UP001301769">
    <property type="component" value="Unassembled WGS sequence"/>
</dbReference>
<comment type="caution">
    <text evidence="3">The sequence shown here is derived from an EMBL/GenBank/DDBJ whole genome shotgun (WGS) entry which is preliminary data.</text>
</comment>
<feature type="region of interest" description="Disordered" evidence="1">
    <location>
        <begin position="211"/>
        <end position="241"/>
    </location>
</feature>
<feature type="region of interest" description="Disordered" evidence="1">
    <location>
        <begin position="1"/>
        <end position="111"/>
    </location>
</feature>
<reference evidence="3" key="1">
    <citation type="journal article" date="2023" name="Mol. Phylogenet. Evol.">
        <title>Genome-scale phylogeny and comparative genomics of the fungal order Sordariales.</title>
        <authorList>
            <person name="Hensen N."/>
            <person name="Bonometti L."/>
            <person name="Westerberg I."/>
            <person name="Brannstrom I.O."/>
            <person name="Guillou S."/>
            <person name="Cros-Aarteil S."/>
            <person name="Calhoun S."/>
            <person name="Haridas S."/>
            <person name="Kuo A."/>
            <person name="Mondo S."/>
            <person name="Pangilinan J."/>
            <person name="Riley R."/>
            <person name="LaButti K."/>
            <person name="Andreopoulos B."/>
            <person name="Lipzen A."/>
            <person name="Chen C."/>
            <person name="Yan M."/>
            <person name="Daum C."/>
            <person name="Ng V."/>
            <person name="Clum A."/>
            <person name="Steindorff A."/>
            <person name="Ohm R.A."/>
            <person name="Martin F."/>
            <person name="Silar P."/>
            <person name="Natvig D.O."/>
            <person name="Lalanne C."/>
            <person name="Gautier V."/>
            <person name="Ament-Velasquez S.L."/>
            <person name="Kruys A."/>
            <person name="Hutchinson M.I."/>
            <person name="Powell A.J."/>
            <person name="Barry K."/>
            <person name="Miller A.N."/>
            <person name="Grigoriev I.V."/>
            <person name="Debuchy R."/>
            <person name="Gladieux P."/>
            <person name="Hiltunen Thoren M."/>
            <person name="Johannesson H."/>
        </authorList>
    </citation>
    <scope>NUCLEOTIDE SEQUENCE</scope>
    <source>
        <strain evidence="3">PSN293</strain>
    </source>
</reference>
<feature type="compositionally biased region" description="Basic and acidic residues" evidence="1">
    <location>
        <begin position="222"/>
        <end position="236"/>
    </location>
</feature>
<dbReference type="PANTHER" id="PTHR13169">
    <property type="entry name" value="UBIQUITIN-LIKE PROTEIN 3 HCG-1 PROTEIN"/>
    <property type="match status" value="1"/>
</dbReference>
<feature type="compositionally biased region" description="Polar residues" evidence="1">
    <location>
        <begin position="9"/>
        <end position="24"/>
    </location>
</feature>
<proteinExistence type="predicted"/>
<feature type="compositionally biased region" description="Basic and acidic residues" evidence="1">
    <location>
        <begin position="67"/>
        <end position="89"/>
    </location>
</feature>
<dbReference type="AlphaFoldDB" id="A0AAN6YLX6"/>
<keyword evidence="4" id="KW-1185">Reference proteome</keyword>
<organism evidence="3 4">
    <name type="scientific">Rhypophila decipiens</name>
    <dbReference type="NCBI Taxonomy" id="261697"/>
    <lineage>
        <taxon>Eukaryota</taxon>
        <taxon>Fungi</taxon>
        <taxon>Dikarya</taxon>
        <taxon>Ascomycota</taxon>
        <taxon>Pezizomycotina</taxon>
        <taxon>Sordariomycetes</taxon>
        <taxon>Sordariomycetidae</taxon>
        <taxon>Sordariales</taxon>
        <taxon>Naviculisporaceae</taxon>
        <taxon>Rhypophila</taxon>
    </lineage>
</organism>
<evidence type="ECO:0000313" key="4">
    <source>
        <dbReference type="Proteomes" id="UP001301769"/>
    </source>
</evidence>
<dbReference type="Gene3D" id="3.10.20.90">
    <property type="entry name" value="Phosphatidylinositol 3-kinase Catalytic Subunit, Chain A, domain 1"/>
    <property type="match status" value="1"/>
</dbReference>
<evidence type="ECO:0000313" key="3">
    <source>
        <dbReference type="EMBL" id="KAK4218637.1"/>
    </source>
</evidence>
<reference evidence="3" key="2">
    <citation type="submission" date="2023-05" db="EMBL/GenBank/DDBJ databases">
        <authorList>
            <consortium name="Lawrence Berkeley National Laboratory"/>
            <person name="Steindorff A."/>
            <person name="Hensen N."/>
            <person name="Bonometti L."/>
            <person name="Westerberg I."/>
            <person name="Brannstrom I.O."/>
            <person name="Guillou S."/>
            <person name="Cros-Aarteil S."/>
            <person name="Calhoun S."/>
            <person name="Haridas S."/>
            <person name="Kuo A."/>
            <person name="Mondo S."/>
            <person name="Pangilinan J."/>
            <person name="Riley R."/>
            <person name="Labutti K."/>
            <person name="Andreopoulos B."/>
            <person name="Lipzen A."/>
            <person name="Chen C."/>
            <person name="Yanf M."/>
            <person name="Daum C."/>
            <person name="Ng V."/>
            <person name="Clum A."/>
            <person name="Ohm R."/>
            <person name="Martin F."/>
            <person name="Silar P."/>
            <person name="Natvig D."/>
            <person name="Lalanne C."/>
            <person name="Gautier V."/>
            <person name="Ament-Velasquez S.L."/>
            <person name="Kruys A."/>
            <person name="Hutchinson M.I."/>
            <person name="Powell A.J."/>
            <person name="Barry K."/>
            <person name="Miller A.N."/>
            <person name="Grigoriev I.V."/>
            <person name="Debuchy R."/>
            <person name="Gladieux P."/>
            <person name="Thoren M.H."/>
            <person name="Johannesson H."/>
        </authorList>
    </citation>
    <scope>NUCLEOTIDE SEQUENCE</scope>
    <source>
        <strain evidence="3">PSN293</strain>
    </source>
</reference>
<dbReference type="SUPFAM" id="SSF54236">
    <property type="entry name" value="Ubiquitin-like"/>
    <property type="match status" value="1"/>
</dbReference>
<dbReference type="InterPro" id="IPR040015">
    <property type="entry name" value="UBL3-like"/>
</dbReference>